<dbReference type="GO" id="GO:0016763">
    <property type="term" value="F:pentosyltransferase activity"/>
    <property type="evidence" value="ECO:0007669"/>
    <property type="project" value="TreeGrafter"/>
</dbReference>
<reference evidence="11" key="1">
    <citation type="submission" date="2017-09" db="EMBL/GenBank/DDBJ databases">
        <title>Depth-based differentiation of microbial function through sediment-hosted aquifers and enrichment of novel symbionts in the deep terrestrial subsurface.</title>
        <authorList>
            <person name="Probst A.J."/>
            <person name="Ladd B."/>
            <person name="Jarett J.K."/>
            <person name="Geller-Mcgrath D.E."/>
            <person name="Sieber C.M.K."/>
            <person name="Emerson J.B."/>
            <person name="Anantharaman K."/>
            <person name="Thomas B.C."/>
            <person name="Malmstrom R."/>
            <person name="Stieglmeier M."/>
            <person name="Klingl A."/>
            <person name="Woyke T."/>
            <person name="Ryan C.M."/>
            <person name="Banfield J.F."/>
        </authorList>
    </citation>
    <scope>NUCLEOTIDE SEQUENCE [LARGE SCALE GENOMIC DNA]</scope>
</reference>
<evidence type="ECO:0000256" key="4">
    <source>
        <dbReference type="ARBA" id="ARBA00022679"/>
    </source>
</evidence>
<comment type="caution">
    <text evidence="10">The sequence shown here is derived from an EMBL/GenBank/DDBJ whole genome shotgun (WGS) entry which is preliminary data.</text>
</comment>
<feature type="transmembrane region" description="Helical" evidence="8">
    <location>
        <begin position="186"/>
        <end position="203"/>
    </location>
</feature>
<feature type="transmembrane region" description="Helical" evidence="8">
    <location>
        <begin position="137"/>
        <end position="156"/>
    </location>
</feature>
<dbReference type="Proteomes" id="UP000231332">
    <property type="component" value="Unassembled WGS sequence"/>
</dbReference>
<dbReference type="Pfam" id="PF13231">
    <property type="entry name" value="PMT_2"/>
    <property type="match status" value="1"/>
</dbReference>
<evidence type="ECO:0000256" key="6">
    <source>
        <dbReference type="ARBA" id="ARBA00022989"/>
    </source>
</evidence>
<dbReference type="PANTHER" id="PTHR33908:SF11">
    <property type="entry name" value="MEMBRANE PROTEIN"/>
    <property type="match status" value="1"/>
</dbReference>
<keyword evidence="4" id="KW-0808">Transferase</keyword>
<feature type="transmembrane region" description="Helical" evidence="8">
    <location>
        <begin position="68"/>
        <end position="101"/>
    </location>
</feature>
<evidence type="ECO:0000256" key="8">
    <source>
        <dbReference type="SAM" id="Phobius"/>
    </source>
</evidence>
<dbReference type="InterPro" id="IPR038731">
    <property type="entry name" value="RgtA/B/C-like"/>
</dbReference>
<feature type="transmembrane region" description="Helical" evidence="8">
    <location>
        <begin position="163"/>
        <end position="180"/>
    </location>
</feature>
<name>A0A2M7SW55_9BACT</name>
<dbReference type="InterPro" id="IPR050297">
    <property type="entry name" value="LipidA_mod_glycosyltrf_83"/>
</dbReference>
<evidence type="ECO:0000256" key="1">
    <source>
        <dbReference type="ARBA" id="ARBA00004651"/>
    </source>
</evidence>
<keyword evidence="7 8" id="KW-0472">Membrane</keyword>
<evidence type="ECO:0000256" key="3">
    <source>
        <dbReference type="ARBA" id="ARBA00022676"/>
    </source>
</evidence>
<feature type="transmembrane region" description="Helical" evidence="8">
    <location>
        <begin position="7"/>
        <end position="24"/>
    </location>
</feature>
<evidence type="ECO:0000313" key="10">
    <source>
        <dbReference type="EMBL" id="PIZ27386.1"/>
    </source>
</evidence>
<keyword evidence="5 8" id="KW-0812">Transmembrane</keyword>
<dbReference type="GO" id="GO:0009103">
    <property type="term" value="P:lipopolysaccharide biosynthetic process"/>
    <property type="evidence" value="ECO:0007669"/>
    <property type="project" value="UniProtKB-ARBA"/>
</dbReference>
<evidence type="ECO:0000259" key="9">
    <source>
        <dbReference type="Pfam" id="PF13231"/>
    </source>
</evidence>
<dbReference type="GO" id="GO:0005886">
    <property type="term" value="C:plasma membrane"/>
    <property type="evidence" value="ECO:0007669"/>
    <property type="project" value="UniProtKB-SubCell"/>
</dbReference>
<feature type="non-terminal residue" evidence="10">
    <location>
        <position position="225"/>
    </location>
</feature>
<protein>
    <recommendedName>
        <fullName evidence="9">Glycosyltransferase RgtA/B/C/D-like domain-containing protein</fullName>
    </recommendedName>
</protein>
<keyword evidence="6 8" id="KW-1133">Transmembrane helix</keyword>
<gene>
    <name evidence="10" type="ORF">COY45_02725</name>
</gene>
<evidence type="ECO:0000256" key="5">
    <source>
        <dbReference type="ARBA" id="ARBA00022692"/>
    </source>
</evidence>
<evidence type="ECO:0000256" key="7">
    <source>
        <dbReference type="ARBA" id="ARBA00023136"/>
    </source>
</evidence>
<dbReference type="AlphaFoldDB" id="A0A2M7SW55"/>
<dbReference type="EMBL" id="PFMY01000128">
    <property type="protein sequence ID" value="PIZ27386.1"/>
    <property type="molecule type" value="Genomic_DNA"/>
</dbReference>
<organism evidence="10 11">
    <name type="scientific">Candidatus Berkelbacteria bacterium CG_4_10_14_0_8_um_filter_42_34</name>
    <dbReference type="NCBI Taxonomy" id="1974502"/>
    <lineage>
        <taxon>Bacteria</taxon>
        <taxon>Candidatus Berkelbacteria</taxon>
    </lineage>
</organism>
<dbReference type="PANTHER" id="PTHR33908">
    <property type="entry name" value="MANNOSYLTRANSFERASE YKCB-RELATED"/>
    <property type="match status" value="1"/>
</dbReference>
<evidence type="ECO:0000313" key="11">
    <source>
        <dbReference type="Proteomes" id="UP000231332"/>
    </source>
</evidence>
<accession>A0A2M7SW55</accession>
<keyword evidence="2" id="KW-1003">Cell membrane</keyword>
<proteinExistence type="predicted"/>
<keyword evidence="3" id="KW-0328">Glycosyltransferase</keyword>
<comment type="subcellular location">
    <subcellularLocation>
        <location evidence="1">Cell membrane</location>
        <topology evidence="1">Multi-pass membrane protein</topology>
    </subcellularLocation>
</comment>
<evidence type="ECO:0000256" key="2">
    <source>
        <dbReference type="ARBA" id="ARBA00022475"/>
    </source>
</evidence>
<sequence>MTKRKELIFLLIIIAIATFFRLWQLSSIPPGLYPDVAMNGNDAIETLNTYNLKVFYPDNNGREGLFMWLIALSFSIFGVSVWSIKIVAAVIGILTVLGLYLLTKEFFNHYENASRQIALLASFFLAISFWHVNFSRLGFRAILLPFVLVFGFYFLFKGFRQKKLLLFVIAGVFFGFGFYTYISYRFIVLLLPVVLIYWLLVYLEEKQMKKFLLFTASCLLFTFVI</sequence>
<feature type="domain" description="Glycosyltransferase RgtA/B/C/D-like" evidence="9">
    <location>
        <begin position="66"/>
        <end position="224"/>
    </location>
</feature>